<evidence type="ECO:0000313" key="12">
    <source>
        <dbReference type="Ensembl" id="ENSXETP00000037624"/>
    </source>
</evidence>
<evidence type="ECO:0000256" key="1">
    <source>
        <dbReference type="ARBA" id="ARBA00008361"/>
    </source>
</evidence>
<feature type="domain" description="Methyltransferase" evidence="11">
    <location>
        <begin position="132"/>
        <end position="249"/>
    </location>
</feature>
<reference evidence="12" key="2">
    <citation type="submission" date="2011-07" db="UniProtKB">
        <authorList>
            <consortium name="Ensembl"/>
        </authorList>
    </citation>
    <scope>IDENTIFICATION</scope>
</reference>
<dbReference type="CDD" id="cd02440">
    <property type="entry name" value="AdoMet_MTases"/>
    <property type="match status" value="1"/>
</dbReference>
<protein>
    <recommendedName>
        <fullName evidence="10">EEF1A lysine methyltransferase 4</fullName>
    </recommendedName>
</protein>
<dbReference type="InterPro" id="IPR025714">
    <property type="entry name" value="Methyltranfer_dom"/>
</dbReference>
<dbReference type="FunFam" id="3.40.50.150:FF:000111">
    <property type="entry name" value="EEF1A lysine methyltransferase 4"/>
    <property type="match status" value="1"/>
</dbReference>
<dbReference type="Ensembl" id="ENSXETT00000037624">
    <property type="protein sequence ID" value="ENSXETP00000037624"/>
    <property type="gene ID" value="ENSXETG00000017282"/>
</dbReference>
<proteinExistence type="inferred from homology"/>
<evidence type="ECO:0000256" key="9">
    <source>
        <dbReference type="ARBA" id="ARBA00059299"/>
    </source>
</evidence>
<keyword evidence="3" id="KW-0489">Methyltransferase</keyword>
<dbReference type="AlphaFoldDB" id="A0A7D9NM77"/>
<evidence type="ECO:0000256" key="3">
    <source>
        <dbReference type="ARBA" id="ARBA00022603"/>
    </source>
</evidence>
<dbReference type="GeneTree" id="ENSGT00940000164140"/>
<dbReference type="SUPFAM" id="SSF53335">
    <property type="entry name" value="S-adenosyl-L-methionine-dependent methyltransferases"/>
    <property type="match status" value="1"/>
</dbReference>
<dbReference type="GO" id="GO:0032259">
    <property type="term" value="P:methylation"/>
    <property type="evidence" value="ECO:0007669"/>
    <property type="project" value="UniProtKB-KW"/>
</dbReference>
<dbReference type="InterPro" id="IPR051419">
    <property type="entry name" value="Lys/N-term_MeTrsfase_sf"/>
</dbReference>
<evidence type="ECO:0000256" key="6">
    <source>
        <dbReference type="ARBA" id="ARBA00048653"/>
    </source>
</evidence>
<evidence type="ECO:0000256" key="5">
    <source>
        <dbReference type="ARBA" id="ARBA00022691"/>
    </source>
</evidence>
<comment type="catalytic activity">
    <reaction evidence="8">
        <text>N(6),N(6)-dimethyl-L-lysyl-[protein] + S-adenosyl-L-methionine = N(6),N(6),N(6)-trimethyl-L-lysyl-[protein] + S-adenosyl-L-homocysteine + H(+)</text>
        <dbReference type="Rhea" id="RHEA:54200"/>
        <dbReference type="Rhea" id="RHEA-COMP:13826"/>
        <dbReference type="Rhea" id="RHEA-COMP:13827"/>
        <dbReference type="ChEBI" id="CHEBI:15378"/>
        <dbReference type="ChEBI" id="CHEBI:57856"/>
        <dbReference type="ChEBI" id="CHEBI:59789"/>
        <dbReference type="ChEBI" id="CHEBI:61961"/>
        <dbReference type="ChEBI" id="CHEBI:61976"/>
    </reaction>
</comment>
<dbReference type="Bgee" id="ENSXETG00000017282">
    <property type="expression patterns" value="Expressed in 4-cell stage embryo and 13 other cell types or tissues"/>
</dbReference>
<sequence length="325" mass="37339">MYISTAICAVKGLLKPTLYCVLIYLCYNYKCPTDIMLRNHIAITQTLYERLCKQVACVRTGTWVRSNFPPSSLAAERSAPRKLHVSRMYKESSYWDARYREERALPNGYDWFGRYREFRELFIRELQPGARGLVLGCGTSSLSMDLYEEGICPLVSIDYSPICIKEMAEKHAGCHGMSWLVMDARKLQFADGSFDFVIEKGTLDAMMVGERDPWRVTSEAIALIDEVLSEVSRVLSPNGCFISVTFSPPHFRTRHYAQPSYSWSVSCNTYGSDFHYFLYTMRKGEKLTAQDLERGQSLHNPYISPVHLPTLSEKDDEDFLRNIQI</sequence>
<keyword evidence="5" id="KW-0949">S-adenosyl-L-methionine</keyword>
<dbReference type="FunCoup" id="A0A7D9NM77">
    <property type="interactions" value="567"/>
</dbReference>
<comment type="function">
    <text evidence="9">Protein-lysine methyltransferase that efficiently catalyzes three successive methylations on 'Lys-36' in eukaryotic translation elongation factor 1 alpha (EEF1A1 or EEF1A2).</text>
</comment>
<dbReference type="GO" id="GO:0008168">
    <property type="term" value="F:methyltransferase activity"/>
    <property type="evidence" value="ECO:0007669"/>
    <property type="project" value="UniProtKB-KW"/>
</dbReference>
<dbReference type="InterPro" id="IPR029063">
    <property type="entry name" value="SAM-dependent_MTases_sf"/>
</dbReference>
<evidence type="ECO:0000256" key="2">
    <source>
        <dbReference type="ARBA" id="ARBA00022553"/>
    </source>
</evidence>
<evidence type="ECO:0000256" key="10">
    <source>
        <dbReference type="ARBA" id="ARBA00067848"/>
    </source>
</evidence>
<keyword evidence="2" id="KW-0597">Phosphoprotein</keyword>
<evidence type="ECO:0000259" key="11">
    <source>
        <dbReference type="Pfam" id="PF13847"/>
    </source>
</evidence>
<comment type="catalytic activity">
    <reaction evidence="7">
        <text>L-lysyl-[protein] + S-adenosyl-L-methionine = N(6)-methyl-L-lysyl-[protein] + S-adenosyl-L-homocysteine + H(+)</text>
        <dbReference type="Rhea" id="RHEA:51736"/>
        <dbReference type="Rhea" id="RHEA-COMP:9752"/>
        <dbReference type="Rhea" id="RHEA-COMP:13053"/>
        <dbReference type="ChEBI" id="CHEBI:15378"/>
        <dbReference type="ChEBI" id="CHEBI:29969"/>
        <dbReference type="ChEBI" id="CHEBI:57856"/>
        <dbReference type="ChEBI" id="CHEBI:59789"/>
        <dbReference type="ChEBI" id="CHEBI:61929"/>
    </reaction>
</comment>
<dbReference type="Gene3D" id="3.40.50.150">
    <property type="entry name" value="Vaccinia Virus protein VP39"/>
    <property type="match status" value="1"/>
</dbReference>
<comment type="similarity">
    <text evidence="1">Belongs to the methyltransferase superfamily.</text>
</comment>
<dbReference type="InParanoid" id="A0A7D9NM77"/>
<dbReference type="Pfam" id="PF13847">
    <property type="entry name" value="Methyltransf_31"/>
    <property type="match status" value="1"/>
</dbReference>
<dbReference type="PANTHER" id="PTHR12176">
    <property type="entry name" value="SAM-DEPENDENT METHYLTRANSFERASE SUPERFAMILY PROTEIN"/>
    <property type="match status" value="1"/>
</dbReference>
<dbReference type="PANTHER" id="PTHR12176:SF80">
    <property type="entry name" value="EEF1A LYSINE METHYLTRANSFERASE 4"/>
    <property type="match status" value="1"/>
</dbReference>
<organism evidence="12">
    <name type="scientific">Xenopus tropicalis</name>
    <name type="common">Western clawed frog</name>
    <name type="synonym">Silurana tropicalis</name>
    <dbReference type="NCBI Taxonomy" id="8364"/>
    <lineage>
        <taxon>Eukaryota</taxon>
        <taxon>Metazoa</taxon>
        <taxon>Chordata</taxon>
        <taxon>Craniata</taxon>
        <taxon>Vertebrata</taxon>
        <taxon>Euteleostomi</taxon>
        <taxon>Amphibia</taxon>
        <taxon>Batrachia</taxon>
        <taxon>Anura</taxon>
        <taxon>Pipoidea</taxon>
        <taxon>Pipidae</taxon>
        <taxon>Xenopodinae</taxon>
        <taxon>Xenopus</taxon>
        <taxon>Silurana</taxon>
    </lineage>
</organism>
<accession>A0A7D9NM77</accession>
<comment type="catalytic activity">
    <reaction evidence="6">
        <text>N(6)-methyl-L-lysyl-[protein] + S-adenosyl-L-methionine = N(6),N(6)-dimethyl-L-lysyl-[protein] + S-adenosyl-L-homocysteine + H(+)</text>
        <dbReference type="Rhea" id="RHEA:54196"/>
        <dbReference type="Rhea" id="RHEA-COMP:13053"/>
        <dbReference type="Rhea" id="RHEA-COMP:13827"/>
        <dbReference type="ChEBI" id="CHEBI:15378"/>
        <dbReference type="ChEBI" id="CHEBI:57856"/>
        <dbReference type="ChEBI" id="CHEBI:59789"/>
        <dbReference type="ChEBI" id="CHEBI:61929"/>
        <dbReference type="ChEBI" id="CHEBI:61976"/>
    </reaction>
</comment>
<dbReference type="DNASU" id="549704"/>
<evidence type="ECO:0000256" key="7">
    <source>
        <dbReference type="ARBA" id="ARBA00048985"/>
    </source>
</evidence>
<name>A0A7D9NM77_XENTR</name>
<keyword evidence="4" id="KW-0808">Transferase</keyword>
<evidence type="ECO:0000256" key="4">
    <source>
        <dbReference type="ARBA" id="ARBA00022679"/>
    </source>
</evidence>
<evidence type="ECO:0000256" key="8">
    <source>
        <dbReference type="ARBA" id="ARBA00052410"/>
    </source>
</evidence>
<reference evidence="12" key="1">
    <citation type="journal article" date="2010" name="Science">
        <title>The genome of the Western clawed frog Xenopus tropicalis.</title>
        <authorList>
            <person name="Hellsten U."/>
            <person name="Harland R.M."/>
            <person name="Gilchrist M.J."/>
            <person name="Hendrix D."/>
            <person name="Jurka J."/>
            <person name="Kapitonov V."/>
            <person name="Ovcharenko I."/>
            <person name="Putnam N.H."/>
            <person name="Shu S."/>
            <person name="Taher L."/>
            <person name="Blitz I.L."/>
            <person name="Blumberg B."/>
            <person name="Dichmann D.S."/>
            <person name="Dubchak I."/>
            <person name="Amaya E."/>
            <person name="Detter J.C."/>
            <person name="Fletcher R."/>
            <person name="Gerhard D.S."/>
            <person name="Goodstein D."/>
            <person name="Graves T."/>
            <person name="Grigoriev I.V."/>
            <person name="Grimwood J."/>
            <person name="Kawashima T."/>
            <person name="Lindquist E."/>
            <person name="Lucas S.M."/>
            <person name="Mead P.E."/>
            <person name="Mitros T."/>
            <person name="Ogino H."/>
            <person name="Ohta Y."/>
            <person name="Poliakov A.V."/>
            <person name="Pollet N."/>
            <person name="Robert J."/>
            <person name="Salamov A."/>
            <person name="Sater A.K."/>
            <person name="Schmutz J."/>
            <person name="Terry A."/>
            <person name="Vize P.D."/>
            <person name="Warren W.C."/>
            <person name="Wells D."/>
            <person name="Wills A."/>
            <person name="Wilson R.K."/>
            <person name="Zimmerman L.B."/>
            <person name="Zorn A.M."/>
            <person name="Grainger R."/>
            <person name="Grammer T."/>
            <person name="Khokha M.K."/>
            <person name="Richardson P.M."/>
            <person name="Rokhsar D.S."/>
        </authorList>
    </citation>
    <scope>NUCLEOTIDE SEQUENCE [LARGE SCALE GENOMIC DNA]</scope>
    <source>
        <strain evidence="12">Nigerian</strain>
    </source>
</reference>